<keyword evidence="2" id="KW-1185">Reference proteome</keyword>
<organism evidence="1 2">
    <name type="scientific">Fibrobacter intestinalis</name>
    <dbReference type="NCBI Taxonomy" id="28122"/>
    <lineage>
        <taxon>Bacteria</taxon>
        <taxon>Pseudomonadati</taxon>
        <taxon>Fibrobacterota</taxon>
        <taxon>Fibrobacteria</taxon>
        <taxon>Fibrobacterales</taxon>
        <taxon>Fibrobacteraceae</taxon>
        <taxon>Fibrobacter</taxon>
    </lineage>
</organism>
<evidence type="ECO:0000313" key="1">
    <source>
        <dbReference type="EMBL" id="SHK11543.1"/>
    </source>
</evidence>
<evidence type="ECO:0000313" key="2">
    <source>
        <dbReference type="Proteomes" id="UP000184275"/>
    </source>
</evidence>
<dbReference type="AlphaFoldDB" id="A0A1M6PU97"/>
<protein>
    <submittedName>
        <fullName evidence="1">Uncharacterized protein</fullName>
    </submittedName>
</protein>
<proteinExistence type="predicted"/>
<dbReference type="Proteomes" id="UP000184275">
    <property type="component" value="Unassembled WGS sequence"/>
</dbReference>
<accession>A0A1M6PU97</accession>
<gene>
    <name evidence="1" type="ORF">SAMN05720469_101120</name>
</gene>
<sequence>MVARRVKRLSILENMKKSILGLMALCLWSCGDSDSFSTCQETTVAGLRELSSQVQNSSFCRTIYGEVSFQYSGRCARKGCFFLYDVDAQGNRVKGDSIYLSDASAFPSKWQDASAVHLTRVTGDYYPSKDYSCDDFSNPECQRAFYVKDVE</sequence>
<dbReference type="EMBL" id="FRAW01000001">
    <property type="protein sequence ID" value="SHK11543.1"/>
    <property type="molecule type" value="Genomic_DNA"/>
</dbReference>
<name>A0A1M6PU97_9BACT</name>
<reference evidence="2" key="1">
    <citation type="submission" date="2016-11" db="EMBL/GenBank/DDBJ databases">
        <authorList>
            <person name="Varghese N."/>
            <person name="Submissions S."/>
        </authorList>
    </citation>
    <scope>NUCLEOTIDE SEQUENCE [LARGE SCALE GENOMIC DNA]</scope>
    <source>
        <strain evidence="2">UWOS</strain>
    </source>
</reference>